<dbReference type="AlphaFoldDB" id="S8FEV0"/>
<keyword evidence="2" id="KW-1185">Reference proteome</keyword>
<dbReference type="STRING" id="743788.S8FEV0"/>
<dbReference type="EMBL" id="KE504181">
    <property type="protein sequence ID" value="EPS96939.1"/>
    <property type="molecule type" value="Genomic_DNA"/>
</dbReference>
<dbReference type="Proteomes" id="UP000015241">
    <property type="component" value="Unassembled WGS sequence"/>
</dbReference>
<dbReference type="OrthoDB" id="39175at2759"/>
<organism evidence="1 2">
    <name type="scientific">Fomitopsis schrenkii</name>
    <name type="common">Brown rot fungus</name>
    <dbReference type="NCBI Taxonomy" id="2126942"/>
    <lineage>
        <taxon>Eukaryota</taxon>
        <taxon>Fungi</taxon>
        <taxon>Dikarya</taxon>
        <taxon>Basidiomycota</taxon>
        <taxon>Agaricomycotina</taxon>
        <taxon>Agaricomycetes</taxon>
        <taxon>Polyporales</taxon>
        <taxon>Fomitopsis</taxon>
    </lineage>
</organism>
<sequence length="108" mass="11877">MHAKVVCDAAHRGHGAHGGEGGLPNYQWLAAASEREYLLPQVRQDAMIEKQLLLEARIVFFDSLHNIYAATPLSIASCRLATSPSDQNNRNVIAWPDRLEEGLEAAGR</sequence>
<reference evidence="1 2" key="1">
    <citation type="journal article" date="2012" name="Science">
        <title>The Paleozoic origin of enzymatic lignin decomposition reconstructed from 31 fungal genomes.</title>
        <authorList>
            <person name="Floudas D."/>
            <person name="Binder M."/>
            <person name="Riley R."/>
            <person name="Barry K."/>
            <person name="Blanchette R.A."/>
            <person name="Henrissat B."/>
            <person name="Martinez A.T."/>
            <person name="Otillar R."/>
            <person name="Spatafora J.W."/>
            <person name="Yadav J.S."/>
            <person name="Aerts A."/>
            <person name="Benoit I."/>
            <person name="Boyd A."/>
            <person name="Carlson A."/>
            <person name="Copeland A."/>
            <person name="Coutinho P.M."/>
            <person name="de Vries R.P."/>
            <person name="Ferreira P."/>
            <person name="Findley K."/>
            <person name="Foster B."/>
            <person name="Gaskell J."/>
            <person name="Glotzer D."/>
            <person name="Gorecki P."/>
            <person name="Heitman J."/>
            <person name="Hesse C."/>
            <person name="Hori C."/>
            <person name="Igarashi K."/>
            <person name="Jurgens J.A."/>
            <person name="Kallen N."/>
            <person name="Kersten P."/>
            <person name="Kohler A."/>
            <person name="Kuees U."/>
            <person name="Kumar T.K.A."/>
            <person name="Kuo A."/>
            <person name="LaButti K."/>
            <person name="Larrondo L.F."/>
            <person name="Lindquist E."/>
            <person name="Ling A."/>
            <person name="Lombard V."/>
            <person name="Lucas S."/>
            <person name="Lundell T."/>
            <person name="Martin R."/>
            <person name="McLaughlin D.J."/>
            <person name="Morgenstern I."/>
            <person name="Morin E."/>
            <person name="Murat C."/>
            <person name="Nagy L.G."/>
            <person name="Nolan M."/>
            <person name="Ohm R.A."/>
            <person name="Patyshakuliyeva A."/>
            <person name="Rokas A."/>
            <person name="Ruiz-Duenas F.J."/>
            <person name="Sabat G."/>
            <person name="Salamov A."/>
            <person name="Samejima M."/>
            <person name="Schmutz J."/>
            <person name="Slot J.C."/>
            <person name="St John F."/>
            <person name="Stenlid J."/>
            <person name="Sun H."/>
            <person name="Sun S."/>
            <person name="Syed K."/>
            <person name="Tsang A."/>
            <person name="Wiebenga A."/>
            <person name="Young D."/>
            <person name="Pisabarro A."/>
            <person name="Eastwood D.C."/>
            <person name="Martin F."/>
            <person name="Cullen D."/>
            <person name="Grigoriev I.V."/>
            <person name="Hibbett D.S."/>
        </authorList>
    </citation>
    <scope>NUCLEOTIDE SEQUENCE</scope>
    <source>
        <strain evidence="2">FP-58527</strain>
    </source>
</reference>
<evidence type="ECO:0000313" key="2">
    <source>
        <dbReference type="Proteomes" id="UP000015241"/>
    </source>
</evidence>
<gene>
    <name evidence="1" type="ORF">FOMPIDRAFT_1052795</name>
</gene>
<name>S8FEV0_FOMSC</name>
<accession>S8FEV0</accession>
<dbReference type="HOGENOM" id="CLU_2197030_0_0_1"/>
<dbReference type="InParanoid" id="S8FEV0"/>
<protein>
    <submittedName>
        <fullName evidence="1">Uncharacterized protein</fullName>
    </submittedName>
</protein>
<evidence type="ECO:0000313" key="1">
    <source>
        <dbReference type="EMBL" id="EPS96939.1"/>
    </source>
</evidence>
<proteinExistence type="predicted"/>